<proteinExistence type="predicted"/>
<evidence type="ECO:0000313" key="1">
    <source>
        <dbReference type="EMBL" id="KAJ8971658.1"/>
    </source>
</evidence>
<protein>
    <submittedName>
        <fullName evidence="1">Uncharacterized protein</fullName>
    </submittedName>
</protein>
<dbReference type="PANTHER" id="PTHR47326:SF1">
    <property type="entry name" value="HTH PSQ-TYPE DOMAIN-CONTAINING PROTEIN"/>
    <property type="match status" value="1"/>
</dbReference>
<accession>A0ABQ9J2F7</accession>
<dbReference type="PANTHER" id="PTHR47326">
    <property type="entry name" value="TRANSPOSABLE ELEMENT TC3 TRANSPOSASE-LIKE PROTEIN"/>
    <property type="match status" value="1"/>
</dbReference>
<keyword evidence="2" id="KW-1185">Reference proteome</keyword>
<organism evidence="1 2">
    <name type="scientific">Molorchus minor</name>
    <dbReference type="NCBI Taxonomy" id="1323400"/>
    <lineage>
        <taxon>Eukaryota</taxon>
        <taxon>Metazoa</taxon>
        <taxon>Ecdysozoa</taxon>
        <taxon>Arthropoda</taxon>
        <taxon>Hexapoda</taxon>
        <taxon>Insecta</taxon>
        <taxon>Pterygota</taxon>
        <taxon>Neoptera</taxon>
        <taxon>Endopterygota</taxon>
        <taxon>Coleoptera</taxon>
        <taxon>Polyphaga</taxon>
        <taxon>Cucujiformia</taxon>
        <taxon>Chrysomeloidea</taxon>
        <taxon>Cerambycidae</taxon>
        <taxon>Lamiinae</taxon>
        <taxon>Monochamini</taxon>
        <taxon>Molorchus</taxon>
    </lineage>
</organism>
<evidence type="ECO:0000313" key="2">
    <source>
        <dbReference type="Proteomes" id="UP001162164"/>
    </source>
</evidence>
<gene>
    <name evidence="1" type="ORF">NQ317_010643</name>
</gene>
<comment type="caution">
    <text evidence="1">The sequence shown here is derived from an EMBL/GenBank/DDBJ whole genome shotgun (WGS) entry which is preliminary data.</text>
</comment>
<name>A0ABQ9J2F7_9CUCU</name>
<dbReference type="Proteomes" id="UP001162164">
    <property type="component" value="Unassembled WGS sequence"/>
</dbReference>
<dbReference type="EMBL" id="JAPWTJ010001449">
    <property type="protein sequence ID" value="KAJ8971658.1"/>
    <property type="molecule type" value="Genomic_DNA"/>
</dbReference>
<sequence>MAHVYANNELVDMLMYGECHQVAAEASRNNNLTPGPDYTIFKCRSGSGDRAGPFNKTPSNPPVLEDFVEIVGYNRVRGNGQARLAVTLSSCGFIVAVVETLEHIYSKVIVIKQKWHMYARPHHMLQTEEEVLDIVEDDSSTSTREIARQVNVSRHKVWKTLRENQLYPFHNNLTPGPDYTIFKCRS</sequence>
<reference evidence="1" key="1">
    <citation type="journal article" date="2023" name="Insect Mol. Biol.">
        <title>Genome sequencing provides insights into the evolution of gene families encoding plant cell wall-degrading enzymes in longhorned beetles.</title>
        <authorList>
            <person name="Shin N.R."/>
            <person name="Okamura Y."/>
            <person name="Kirsch R."/>
            <person name="Pauchet Y."/>
        </authorList>
    </citation>
    <scope>NUCLEOTIDE SEQUENCE</scope>
    <source>
        <strain evidence="1">MMC_N1</strain>
    </source>
</reference>